<dbReference type="PANTHER" id="PTHR45628">
    <property type="entry name" value="VOLTAGE-DEPENDENT CALCIUM CHANNEL TYPE A SUBUNIT ALPHA-1"/>
    <property type="match status" value="1"/>
</dbReference>
<dbReference type="Gene3D" id="1.20.120.350">
    <property type="entry name" value="Voltage-gated potassium channels. Chain C"/>
    <property type="match status" value="4"/>
</dbReference>
<feature type="transmembrane region" description="Helical" evidence="15">
    <location>
        <begin position="834"/>
        <end position="850"/>
    </location>
</feature>
<dbReference type="CDD" id="cd00030">
    <property type="entry name" value="C2"/>
    <property type="match status" value="1"/>
</dbReference>
<feature type="transmembrane region" description="Helical" evidence="15">
    <location>
        <begin position="1586"/>
        <end position="1605"/>
    </location>
</feature>
<evidence type="ECO:0000256" key="1">
    <source>
        <dbReference type="ARBA" id="ARBA00004141"/>
    </source>
</evidence>
<evidence type="ECO:0000256" key="15">
    <source>
        <dbReference type="SAM" id="Phobius"/>
    </source>
</evidence>
<evidence type="ECO:0000256" key="2">
    <source>
        <dbReference type="ARBA" id="ARBA00022448"/>
    </source>
</evidence>
<gene>
    <name evidence="17" type="ORF">HAND00432_LOCUS23233</name>
</gene>
<keyword evidence="13" id="KW-0407">Ion channel</keyword>
<feature type="region of interest" description="Disordered" evidence="14">
    <location>
        <begin position="2182"/>
        <end position="2238"/>
    </location>
</feature>
<feature type="compositionally biased region" description="Basic residues" evidence="14">
    <location>
        <begin position="2210"/>
        <end position="2220"/>
    </location>
</feature>
<evidence type="ECO:0000256" key="6">
    <source>
        <dbReference type="ARBA" id="ARBA00022737"/>
    </source>
</evidence>
<dbReference type="GO" id="GO:0005891">
    <property type="term" value="C:voltage-gated calcium channel complex"/>
    <property type="evidence" value="ECO:0007669"/>
    <property type="project" value="TreeGrafter"/>
</dbReference>
<proteinExistence type="predicted"/>
<feature type="domain" description="C2" evidence="16">
    <location>
        <begin position="56"/>
        <end position="171"/>
    </location>
</feature>
<keyword evidence="2" id="KW-0813">Transport</keyword>
<dbReference type="PROSITE" id="PS50004">
    <property type="entry name" value="C2"/>
    <property type="match status" value="1"/>
</dbReference>
<feature type="transmembrane region" description="Helical" evidence="15">
    <location>
        <begin position="795"/>
        <end position="813"/>
    </location>
</feature>
<dbReference type="SUPFAM" id="SSF81324">
    <property type="entry name" value="Voltage-gated potassium channels"/>
    <property type="match status" value="4"/>
</dbReference>
<dbReference type="Pfam" id="PF00520">
    <property type="entry name" value="Ion_trans"/>
    <property type="match status" value="4"/>
</dbReference>
<evidence type="ECO:0000313" key="17">
    <source>
        <dbReference type="EMBL" id="CAD8972232.1"/>
    </source>
</evidence>
<keyword evidence="3" id="KW-0109">Calcium transport</keyword>
<feature type="compositionally biased region" description="Polar residues" evidence="14">
    <location>
        <begin position="2182"/>
        <end position="2200"/>
    </location>
</feature>
<keyword evidence="7" id="KW-0106">Calcium</keyword>
<feature type="region of interest" description="Disordered" evidence="14">
    <location>
        <begin position="2082"/>
        <end position="2104"/>
    </location>
</feature>
<keyword evidence="10" id="KW-0406">Ion transport</keyword>
<feature type="transmembrane region" description="Helical" evidence="15">
    <location>
        <begin position="1544"/>
        <end position="1566"/>
    </location>
</feature>
<feature type="transmembrane region" description="Helical" evidence="15">
    <location>
        <begin position="765"/>
        <end position="783"/>
    </location>
</feature>
<feature type="region of interest" description="Disordered" evidence="14">
    <location>
        <begin position="648"/>
        <end position="695"/>
    </location>
</feature>
<accession>A0A7S1H9P1</accession>
<evidence type="ECO:0000256" key="9">
    <source>
        <dbReference type="ARBA" id="ARBA00022989"/>
    </source>
</evidence>
<evidence type="ECO:0000256" key="10">
    <source>
        <dbReference type="ARBA" id="ARBA00023065"/>
    </source>
</evidence>
<feature type="region of interest" description="Disordered" evidence="14">
    <location>
        <begin position="2297"/>
        <end position="2319"/>
    </location>
</feature>
<evidence type="ECO:0000256" key="8">
    <source>
        <dbReference type="ARBA" id="ARBA00022882"/>
    </source>
</evidence>
<feature type="transmembrane region" description="Helical" evidence="15">
    <location>
        <begin position="556"/>
        <end position="580"/>
    </location>
</feature>
<dbReference type="InterPro" id="IPR027359">
    <property type="entry name" value="Volt_channel_dom_sf"/>
</dbReference>
<feature type="transmembrane region" description="Helical" evidence="15">
    <location>
        <begin position="1768"/>
        <end position="1794"/>
    </location>
</feature>
<evidence type="ECO:0000256" key="5">
    <source>
        <dbReference type="ARBA" id="ARBA00022692"/>
    </source>
</evidence>
<feature type="transmembrane region" description="Helical" evidence="15">
    <location>
        <begin position="1344"/>
        <end position="1366"/>
    </location>
</feature>
<dbReference type="InterPro" id="IPR000008">
    <property type="entry name" value="C2_dom"/>
</dbReference>
<feature type="region of interest" description="Disordered" evidence="14">
    <location>
        <begin position="1059"/>
        <end position="1080"/>
    </location>
</feature>
<feature type="region of interest" description="Disordered" evidence="14">
    <location>
        <begin position="1852"/>
        <end position="1874"/>
    </location>
</feature>
<feature type="region of interest" description="Disordered" evidence="14">
    <location>
        <begin position="2331"/>
        <end position="2378"/>
    </location>
</feature>
<dbReference type="FunFam" id="1.20.120.350:FF:000009">
    <property type="entry name" value="Voltage-dependent T-type calcium channel subunit alpha"/>
    <property type="match status" value="1"/>
</dbReference>
<sequence length="2378" mass="262047">MPLQALKVLHDPTATNQPKAGVGPASAVERLGEILSDSTSKDAATDAENAITAFQSMAPIRHTGKEDELVTVAMTVWRADDLPRTRWMGKSDPYCTIEEQGGQKHKTHIITGTQAPRWGTRFSMEGTVYDTLTVRVTDKHASVETADLGSVSFRPIDMLKRVHAETVAREHGAGPGLTSRRRMSVLGGFEEDTDWMQFVDLQFSLQTLNGLPSTGNVHLSLHVNGYVDLSAESKDKHVELITMADNLQNADSVLGILSGEDTAAVAKVDMLAILGGEKPLLQGVNDGYYAARSFLVLGPRNVIRKKAYKIVNSWLFAFLSWAMAVAALVSFVVNQRQPAIDPTDTLAMVEFVAFCFLGLEMLMKSCSFGFSQGARSFLFASFFNITDLLVFLSYWTEMAFSGTTMMQQFTLRPLRSFRILVPLMQFTVFGGLTAIFTSLKLSFVSMTTIVLFLVIFAMGFAVFGITFYSNSFARRCVSVATGALIEPSRWCKISKDGTSQTCPEPLMTCKVVGNMGPNHFDSLDGAMLTVFQALSLDEQWDSLNRAMQSEPEWSGLGLFFFVFLTFFCRFMLFNICVAIITQLFTKVRNEVSSALEYMAETAWSKTAYSRQRRMKKALREAAKAVVEDADDDALEQAYTSALRFTAAENSQMGSPTSPSSPTAGRQVLRPGSPRPKGSPRTRVSPRSKPISPKARAAADYEAIKFALRSSAAMETEGSSKDCSRNHIDIHGSSFIHTHSFDKEEAPDATKISLHEVFYMTVNHPCFEIASMVLVIINTVMLALDSAFVSEDWHEVQSAGLIVIHTIFVLELGLRMVGADSLSTFFESGSRRFDFVVILVTALALFGNFVLGISREQLAPIAAMSALRFMRVMAKIPTIQHLLHMTLASITNIINLLIFTLVFLAVFAMCAVYIFCPENNEACLEAGDFHTFWASMRTLYFIFTGETVNSLMYRTMDLGNTDPEYYSKEYTWNMTPLFVVGFFFFSQGVVINLYIAVIIENFNVDNAAKTAEEQGGEKADEKRADFLQKTSQTALSILPNPLREAFCRLAARVLGINEEAPSEAEQKLHDASEKPPEDLMKMDGGQIRELEQAAAAKRQGSVQEPSNVLRTPTHMGLLARQLTSAGNKNLVSPSSRVSHDSVVRQESMGSKAMSLSRAGSDMSNLVVRQGSFMPSLFDDASEGDEEEGVEDKAFFIFSYDSFVRQLCIDTVQASWFTVLILSTILLSCVALAMEPPTREHEPTGLDFASLDILNLVTTALFTFEFVVQAVSKGLVMHNGAYLRNTWNLVDFLVLVLSYIDLSGLGETKQARVLRLGRALRPLRLIKRNQGMRLIVDALLATWRSVSMIILLALSLAIVFACIGMACFKGTFYYCSDPDGAVFPAGKTECSGNFMGKTHMRFDALGSEDEAVLWLAPRAWLNPALNFDDFTSALVTLAAVNCFNYAHVMSYASDGTSPGQSSSRDNNAVVSGVFFVCYTITASLFIMNLFVAFLIDGFNQLRQAEQGERECRAVYVQYFRTVSRVSPHTAMPIPKSKFRTFLRERVYGSPVFSSFFTLCVFVNVSIMALYSEELYPDLAGPYDAQNHIFFALMLLEAVLSVMALGLGTYLEDRWVWVDIAAIAGSTLGYFVPESTFVRAFRLTRVFRVISNVPALRRMLETLTASFVQIGNVVLLMLVVFSMFAILCVNFLGTVREGIPVILGGRLGSPEYQWPANPPNFSSFSKSMVVLFQIVQGDDWHFMMYDSMVQEPFCTEQFEGKSYGDCGTNPFAAVVIFVGFKLVAEFVLLNLFIGMILDAFMKTSESRIEFYLVVPPVQALRGVKKGSKKQNSRALVSHMSSARMTSSIMPSADGTFDSSGAGNASQPNSESVRSTSRGKRMSYERSCVEVWKNIVGEGRNDFLLISDVTVLLRSLPQPLGFPRNAFGEPELSSHDRAALKLIRAELNLIAVSRPEDERGFWARQWSRVFHWVFGVEQPLVPDTMHATFDEVFETLFHWRCTAYTPNEVREERAINIAEVVRTAHAILVAKLIRRWIYLSRAKKAPGYQPGARSLINWMAENQAGQATDAAVINAALDSSPMANSAERKAAFSKERRRSSVTTPATPSYNVFHAMQNRLLSGESGDKSGKSNSLSDRPLGQSSGVSRSGSDTSDNPQGMPRFFAALSCVCLHPCVLNPLVPHQVSPMVQSRSHQGSPVAQSRSPGGQGLAPTPTHKKPSVKTKKAFGSESWEDNALSRSSSFDKNSATALAGVFGDHSGSLKKASFTSKGGAAVLHKAAVARTYQIPGHESVRNHVRGRGVYKSTFEPPPPPPPADGKREKRTWKSVRAVWSVGAALKSDAGSGGKVRPPLEPSPPPGEGREVKPDASLAKLRTSVPDPIPE</sequence>
<feature type="transmembrane region" description="Helical" evidence="15">
    <location>
        <begin position="416"/>
        <end position="437"/>
    </location>
</feature>
<evidence type="ECO:0000256" key="13">
    <source>
        <dbReference type="ARBA" id="ARBA00023303"/>
    </source>
</evidence>
<evidence type="ECO:0000256" key="3">
    <source>
        <dbReference type="ARBA" id="ARBA00022568"/>
    </source>
</evidence>
<feature type="compositionally biased region" description="Low complexity" evidence="14">
    <location>
        <begin position="2136"/>
        <end position="2149"/>
    </location>
</feature>
<feature type="transmembrane region" description="Helical" evidence="15">
    <location>
        <begin position="1664"/>
        <end position="1689"/>
    </location>
</feature>
<keyword evidence="9 15" id="KW-1133">Transmembrane helix</keyword>
<dbReference type="SMART" id="SM00239">
    <property type="entry name" value="C2"/>
    <property type="match status" value="1"/>
</dbReference>
<keyword evidence="4" id="KW-0107">Calcium channel</keyword>
<dbReference type="Pfam" id="PF00168">
    <property type="entry name" value="C2"/>
    <property type="match status" value="1"/>
</dbReference>
<dbReference type="PANTHER" id="PTHR45628:SF7">
    <property type="entry name" value="VOLTAGE-DEPENDENT CALCIUM CHANNEL TYPE A SUBUNIT ALPHA-1"/>
    <property type="match status" value="1"/>
</dbReference>
<keyword evidence="8" id="KW-0851">Voltage-gated channel</keyword>
<evidence type="ECO:0000256" key="12">
    <source>
        <dbReference type="ARBA" id="ARBA00023180"/>
    </source>
</evidence>
<feature type="transmembrane region" description="Helical" evidence="15">
    <location>
        <begin position="1428"/>
        <end position="1446"/>
    </location>
</feature>
<dbReference type="InterPro" id="IPR035892">
    <property type="entry name" value="C2_domain_sf"/>
</dbReference>
<dbReference type="InterPro" id="IPR050599">
    <property type="entry name" value="VDCC_alpha-1_subunit"/>
</dbReference>
<keyword evidence="6" id="KW-0677">Repeat</keyword>
<keyword evidence="12" id="KW-0325">Glycoprotein</keyword>
<feature type="transmembrane region" description="Helical" evidence="15">
    <location>
        <begin position="1612"/>
        <end position="1629"/>
    </location>
</feature>
<feature type="transmembrane region" description="Helical" evidence="15">
    <location>
        <begin position="893"/>
        <end position="914"/>
    </location>
</feature>
<feature type="region of interest" description="Disordered" evidence="14">
    <location>
        <begin position="2117"/>
        <end position="2152"/>
    </location>
</feature>
<feature type="transmembrane region" description="Helical" evidence="15">
    <location>
        <begin position="375"/>
        <end position="396"/>
    </location>
</feature>
<keyword evidence="11 15" id="KW-0472">Membrane</keyword>
<feature type="transmembrane region" description="Helical" evidence="15">
    <location>
        <begin position="1212"/>
        <end position="1231"/>
    </location>
</feature>
<comment type="subcellular location">
    <subcellularLocation>
        <location evidence="1">Membrane</location>
        <topology evidence="1">Multi-pass membrane protein</topology>
    </subcellularLocation>
</comment>
<feature type="transmembrane region" description="Helical" evidence="15">
    <location>
        <begin position="1286"/>
        <end position="1304"/>
    </location>
</feature>
<feature type="transmembrane region" description="Helical" evidence="15">
    <location>
        <begin position="1466"/>
        <end position="1493"/>
    </location>
</feature>
<name>A0A7S1H9P1_HEMAN</name>
<dbReference type="EMBL" id="HBFX01038591">
    <property type="protein sequence ID" value="CAD8972232.1"/>
    <property type="molecule type" value="Transcribed_RNA"/>
</dbReference>
<dbReference type="GO" id="GO:0098703">
    <property type="term" value="P:calcium ion import across plasma membrane"/>
    <property type="evidence" value="ECO:0007669"/>
    <property type="project" value="TreeGrafter"/>
</dbReference>
<feature type="transmembrane region" description="Helical" evidence="15">
    <location>
        <begin position="345"/>
        <end position="363"/>
    </location>
</feature>
<evidence type="ECO:0000256" key="7">
    <source>
        <dbReference type="ARBA" id="ARBA00022837"/>
    </source>
</evidence>
<feature type="compositionally biased region" description="Polar residues" evidence="14">
    <location>
        <begin position="1853"/>
        <end position="1872"/>
    </location>
</feature>
<feature type="transmembrane region" description="Helical" evidence="15">
    <location>
        <begin position="314"/>
        <end position="333"/>
    </location>
</feature>
<evidence type="ECO:0000259" key="16">
    <source>
        <dbReference type="PROSITE" id="PS50004"/>
    </source>
</evidence>
<evidence type="ECO:0000256" key="14">
    <source>
        <dbReference type="SAM" id="MobiDB-lite"/>
    </source>
</evidence>
<reference evidence="17" key="1">
    <citation type="submission" date="2021-01" db="EMBL/GenBank/DDBJ databases">
        <authorList>
            <person name="Corre E."/>
            <person name="Pelletier E."/>
            <person name="Niang G."/>
            <person name="Scheremetjew M."/>
            <person name="Finn R."/>
            <person name="Kale V."/>
            <person name="Holt S."/>
            <person name="Cochrane G."/>
            <person name="Meng A."/>
            <person name="Brown T."/>
            <person name="Cohen L."/>
        </authorList>
    </citation>
    <scope>NUCLEOTIDE SEQUENCE</scope>
    <source>
        <strain evidence="17">CCMP644</strain>
    </source>
</reference>
<feature type="compositionally biased region" description="Basic and acidic residues" evidence="14">
    <location>
        <begin position="1063"/>
        <end position="1080"/>
    </location>
</feature>
<keyword evidence="5 15" id="KW-0812">Transmembrane</keyword>
<feature type="transmembrane region" description="Helical" evidence="15">
    <location>
        <begin position="449"/>
        <end position="468"/>
    </location>
</feature>
<protein>
    <recommendedName>
        <fullName evidence="16">C2 domain-containing protein</fullName>
    </recommendedName>
</protein>
<dbReference type="Gene3D" id="1.10.287.70">
    <property type="match status" value="4"/>
</dbReference>
<evidence type="ECO:0000256" key="4">
    <source>
        <dbReference type="ARBA" id="ARBA00022673"/>
    </source>
</evidence>
<feature type="transmembrane region" description="Helical" evidence="15">
    <location>
        <begin position="976"/>
        <end position="998"/>
    </location>
</feature>
<evidence type="ECO:0000256" key="11">
    <source>
        <dbReference type="ARBA" id="ARBA00023136"/>
    </source>
</evidence>
<dbReference type="GO" id="GO:0008331">
    <property type="term" value="F:high voltage-gated calcium channel activity"/>
    <property type="evidence" value="ECO:0007669"/>
    <property type="project" value="TreeGrafter"/>
</dbReference>
<feature type="transmembrane region" description="Helical" evidence="15">
    <location>
        <begin position="1251"/>
        <end position="1274"/>
    </location>
</feature>
<organism evidence="17">
    <name type="scientific">Hemiselmis andersenii</name>
    <name type="common">Cryptophyte alga</name>
    <dbReference type="NCBI Taxonomy" id="464988"/>
    <lineage>
        <taxon>Eukaryota</taxon>
        <taxon>Cryptophyceae</taxon>
        <taxon>Cryptomonadales</taxon>
        <taxon>Hemiselmidaceae</taxon>
        <taxon>Hemiselmis</taxon>
    </lineage>
</organism>
<dbReference type="Gene3D" id="2.60.40.150">
    <property type="entry name" value="C2 domain"/>
    <property type="match status" value="1"/>
</dbReference>
<dbReference type="InterPro" id="IPR005821">
    <property type="entry name" value="Ion_trans_dom"/>
</dbReference>
<dbReference type="SUPFAM" id="SSF49562">
    <property type="entry name" value="C2 domain (Calcium/lipid-binding domain, CaLB)"/>
    <property type="match status" value="1"/>
</dbReference>